<accession>A0A4Y9K355</accession>
<evidence type="ECO:0000313" key="3">
    <source>
        <dbReference type="Proteomes" id="UP000297396"/>
    </source>
</evidence>
<dbReference type="AlphaFoldDB" id="A0A4Y9K355"/>
<dbReference type="OrthoDB" id="9967787at2"/>
<feature type="signal peptide" evidence="1">
    <location>
        <begin position="1"/>
        <end position="26"/>
    </location>
</feature>
<sequence>MTMIIKTRMNGAVAICTVASAVIAYANAPQFKQALEFAEQGLPDNDKGKPVDVVIYIPESYTDITATEVLMPEQIATTTREDVSGDPVAVLVTDDEWSIHGTHYQFIYAKDSVEILADNGQCLAVVNGQSTE</sequence>
<dbReference type="EMBL" id="SPPA01000005">
    <property type="protein sequence ID" value="TFV11972.1"/>
    <property type="molecule type" value="Genomic_DNA"/>
</dbReference>
<evidence type="ECO:0000313" key="2">
    <source>
        <dbReference type="EMBL" id="TFV11972.1"/>
    </source>
</evidence>
<comment type="caution">
    <text evidence="2">The sequence shown here is derived from an EMBL/GenBank/DDBJ whole genome shotgun (WGS) entry which is preliminary data.</text>
</comment>
<gene>
    <name evidence="2" type="ORF">E4T80_03070</name>
</gene>
<reference evidence="2 3" key="1">
    <citation type="submission" date="2019-03" db="EMBL/GenBank/DDBJ databases">
        <title>Diversity of the mouse oral microbiome.</title>
        <authorList>
            <person name="Joseph S."/>
            <person name="Aduse-Opoku J."/>
            <person name="Curtis M."/>
            <person name="Wade W."/>
            <person name="Hashim A."/>
        </authorList>
    </citation>
    <scope>NUCLEOTIDE SEQUENCE [LARGE SCALE GENOMIC DNA]</scope>
    <source>
        <strain evidence="2 3">WT12</strain>
    </source>
</reference>
<dbReference type="Proteomes" id="UP000297396">
    <property type="component" value="Unassembled WGS sequence"/>
</dbReference>
<name>A0A4Y9K355_9PAST</name>
<evidence type="ECO:0000256" key="1">
    <source>
        <dbReference type="SAM" id="SignalP"/>
    </source>
</evidence>
<keyword evidence="1" id="KW-0732">Signal</keyword>
<organism evidence="2 3">
    <name type="scientific">Muribacter muris</name>
    <dbReference type="NCBI Taxonomy" id="67855"/>
    <lineage>
        <taxon>Bacteria</taxon>
        <taxon>Pseudomonadati</taxon>
        <taxon>Pseudomonadota</taxon>
        <taxon>Gammaproteobacteria</taxon>
        <taxon>Pasteurellales</taxon>
        <taxon>Pasteurellaceae</taxon>
        <taxon>Muribacter</taxon>
    </lineage>
</organism>
<feature type="chain" id="PRO_5021298231" evidence="1">
    <location>
        <begin position="27"/>
        <end position="132"/>
    </location>
</feature>
<proteinExistence type="predicted"/>
<protein>
    <submittedName>
        <fullName evidence="2">Uncharacterized protein</fullName>
    </submittedName>
</protein>
<dbReference type="RefSeq" id="WP_135054849.1">
    <property type="nucleotide sequence ID" value="NZ_JADGLC010000005.1"/>
</dbReference>